<dbReference type="AlphaFoldDB" id="A0A0G3WHU0"/>
<dbReference type="KEGG" id="epo:Epro_0524"/>
<evidence type="ECO:0000256" key="1">
    <source>
        <dbReference type="ARBA" id="ARBA00008007"/>
    </source>
</evidence>
<evidence type="ECO:0000259" key="2">
    <source>
        <dbReference type="Pfam" id="PF00156"/>
    </source>
</evidence>
<dbReference type="Pfam" id="PF18912">
    <property type="entry name" value="DZR_2"/>
    <property type="match status" value="1"/>
</dbReference>
<feature type="domain" description="Double zinc ribbon" evidence="3">
    <location>
        <begin position="12"/>
        <end position="69"/>
    </location>
</feature>
<dbReference type="CDD" id="cd06223">
    <property type="entry name" value="PRTases_typeI"/>
    <property type="match status" value="1"/>
</dbReference>
<dbReference type="Pfam" id="PF00156">
    <property type="entry name" value="Pribosyltran"/>
    <property type="match status" value="1"/>
</dbReference>
<dbReference type="RefSeq" id="WP_082121475.1">
    <property type="nucleotide sequence ID" value="NZ_CP009498.1"/>
</dbReference>
<evidence type="ECO:0000313" key="5">
    <source>
        <dbReference type="Proteomes" id="UP000035337"/>
    </source>
</evidence>
<dbReference type="EMBL" id="CP009498">
    <property type="protein sequence ID" value="AKL97903.1"/>
    <property type="molecule type" value="Genomic_DNA"/>
</dbReference>
<dbReference type="InterPro" id="IPR000836">
    <property type="entry name" value="PRTase_dom"/>
</dbReference>
<dbReference type="InterPro" id="IPR051910">
    <property type="entry name" value="ComF/GntX_DNA_util-trans"/>
</dbReference>
<dbReference type="InterPro" id="IPR044005">
    <property type="entry name" value="DZR_2"/>
</dbReference>
<keyword evidence="5" id="KW-1185">Reference proteome</keyword>
<organism evidence="4 5">
    <name type="scientific">Endomicrobium proavitum</name>
    <dbReference type="NCBI Taxonomy" id="1408281"/>
    <lineage>
        <taxon>Bacteria</taxon>
        <taxon>Pseudomonadati</taxon>
        <taxon>Elusimicrobiota</taxon>
        <taxon>Endomicrobiia</taxon>
        <taxon>Endomicrobiales</taxon>
        <taxon>Endomicrobiaceae</taxon>
        <taxon>Endomicrobium</taxon>
    </lineage>
</organism>
<dbReference type="OrthoDB" id="9779910at2"/>
<evidence type="ECO:0000259" key="3">
    <source>
        <dbReference type="Pfam" id="PF18912"/>
    </source>
</evidence>
<evidence type="ECO:0000313" key="4">
    <source>
        <dbReference type="EMBL" id="AKL97903.1"/>
    </source>
</evidence>
<name>A0A0G3WHU0_9BACT</name>
<dbReference type="SUPFAM" id="SSF53271">
    <property type="entry name" value="PRTase-like"/>
    <property type="match status" value="1"/>
</dbReference>
<dbReference type="PANTHER" id="PTHR47505:SF1">
    <property type="entry name" value="DNA UTILIZATION PROTEIN YHGH"/>
    <property type="match status" value="1"/>
</dbReference>
<dbReference type="Gene3D" id="3.40.50.2020">
    <property type="match status" value="1"/>
</dbReference>
<dbReference type="InterPro" id="IPR029057">
    <property type="entry name" value="PRTase-like"/>
</dbReference>
<reference evidence="4" key="1">
    <citation type="submission" date="2014-09" db="EMBL/GenBank/DDBJ databases">
        <title>Complete genome sequence of Endomicrobium proavitum.</title>
        <authorList>
            <person name="Zheng H."/>
        </authorList>
    </citation>
    <scope>NUCLEOTIDE SEQUENCE [LARGE SCALE GENOMIC DNA]</scope>
    <source>
        <strain evidence="4">Rsa215</strain>
    </source>
</reference>
<comment type="similarity">
    <text evidence="1">Belongs to the ComF/GntX family.</text>
</comment>
<dbReference type="Proteomes" id="UP000035337">
    <property type="component" value="Chromosome"/>
</dbReference>
<dbReference type="PATRIC" id="fig|1408281.3.peg.539"/>
<dbReference type="PANTHER" id="PTHR47505">
    <property type="entry name" value="DNA UTILIZATION PROTEIN YHGH"/>
    <property type="match status" value="1"/>
</dbReference>
<sequence>MKTIKSIISHAVSFVFPITCSLCSTDLPRGAKQRVCPSCFEGLTKNDGLICKKCGVFLPDGGEHCYACLKDRKRFSFDTLRSPYVYQDGVRKLILKFKYSGRMFLTKEFENSLADTAVKNNFHNLTECIIPVPLNFVRRVKRGYNQAELLAFGAASKISKPVYTNVLYRKKITKPQFKLAKSARIENVKNSFLVKNIELIKNKNILLIDDVATTGATLSTCAAALKLAGAKKVFALTLARDM</sequence>
<proteinExistence type="inferred from homology"/>
<dbReference type="STRING" id="1408281.Epro_0524"/>
<accession>A0A0G3WHU0</accession>
<gene>
    <name evidence="4" type="primary">comF</name>
    <name evidence="4" type="ORF">Epro_0524</name>
</gene>
<feature type="domain" description="Phosphoribosyltransferase" evidence="2">
    <location>
        <begin position="182"/>
        <end position="240"/>
    </location>
</feature>
<protein>
    <submittedName>
        <fullName evidence="4">Competence protein F, component of the DNA transport apparatus</fullName>
    </submittedName>
</protein>